<evidence type="ECO:0000313" key="1">
    <source>
        <dbReference type="EMBL" id="SCC60503.1"/>
    </source>
</evidence>
<proteinExistence type="predicted"/>
<evidence type="ECO:0000313" key="2">
    <source>
        <dbReference type="Proteomes" id="UP000242818"/>
    </source>
</evidence>
<reference evidence="1 2" key="1">
    <citation type="submission" date="2016-08" db="EMBL/GenBank/DDBJ databases">
        <authorList>
            <person name="Seilhamer J.J."/>
        </authorList>
    </citation>
    <scope>NUCLEOTIDE SEQUENCE [LARGE SCALE GENOMIC DNA]</scope>
    <source>
        <strain evidence="1 2">A37T2</strain>
    </source>
</reference>
<protein>
    <submittedName>
        <fullName evidence="1">Uncharacterized protein</fullName>
    </submittedName>
</protein>
<dbReference type="Proteomes" id="UP000242818">
    <property type="component" value="Unassembled WGS sequence"/>
</dbReference>
<dbReference type="AlphaFoldDB" id="A0A1C4FXU3"/>
<dbReference type="STRING" id="1335309.GA0116948_1185"/>
<keyword evidence="2" id="KW-1185">Reference proteome</keyword>
<gene>
    <name evidence="1" type="ORF">GA0116948_1185</name>
</gene>
<name>A0A1C4FXU3_9BACT</name>
<dbReference type="EMBL" id="FMAR01000018">
    <property type="protein sequence ID" value="SCC60503.1"/>
    <property type="molecule type" value="Genomic_DNA"/>
</dbReference>
<organism evidence="1 2">
    <name type="scientific">Chitinophaga costaii</name>
    <dbReference type="NCBI Taxonomy" id="1335309"/>
    <lineage>
        <taxon>Bacteria</taxon>
        <taxon>Pseudomonadati</taxon>
        <taxon>Bacteroidota</taxon>
        <taxon>Chitinophagia</taxon>
        <taxon>Chitinophagales</taxon>
        <taxon>Chitinophagaceae</taxon>
        <taxon>Chitinophaga</taxon>
    </lineage>
</organism>
<accession>A0A1C4FXU3</accession>
<sequence>MASRFAGVAGQSHHPTEWVGLLFKFRGEHLHGFCHQLRETFGRINRPFQHDRIDEQPRHFLEFRHFPAGSRRAGDDGICTGKFM</sequence>